<dbReference type="InterPro" id="IPR052051">
    <property type="entry name" value="TCR_complex_component"/>
</dbReference>
<feature type="domain" description="Ig-like" evidence="8">
    <location>
        <begin position="1"/>
        <end position="89"/>
    </location>
</feature>
<evidence type="ECO:0000256" key="5">
    <source>
        <dbReference type="ARBA" id="ARBA00023136"/>
    </source>
</evidence>
<dbReference type="AlphaFoldDB" id="A0A4W6CWP3"/>
<dbReference type="GO" id="GO:0005886">
    <property type="term" value="C:plasma membrane"/>
    <property type="evidence" value="ECO:0007669"/>
    <property type="project" value="UniProtKB-SubCell"/>
</dbReference>
<accession>A0A4W6CWP3</accession>
<dbReference type="InterPro" id="IPR036179">
    <property type="entry name" value="Ig-like_dom_sf"/>
</dbReference>
<keyword evidence="3" id="KW-0732">Signal</keyword>
<keyword evidence="2" id="KW-1003">Cell membrane</keyword>
<keyword evidence="5" id="KW-0472">Membrane</keyword>
<dbReference type="SUPFAM" id="SSF48726">
    <property type="entry name" value="Immunoglobulin"/>
    <property type="match status" value="1"/>
</dbReference>
<reference evidence="9" key="3">
    <citation type="submission" date="2025-09" db="UniProtKB">
        <authorList>
            <consortium name="Ensembl"/>
        </authorList>
    </citation>
    <scope>IDENTIFICATION</scope>
</reference>
<dbReference type="PANTHER" id="PTHR19433:SF111">
    <property type="entry name" value="T CELL RECEPTOR ALPHA VARIABLE 4"/>
    <property type="match status" value="1"/>
</dbReference>
<dbReference type="Proteomes" id="UP000314980">
    <property type="component" value="Unassembled WGS sequence"/>
</dbReference>
<evidence type="ECO:0000313" key="9">
    <source>
        <dbReference type="Ensembl" id="ENSLCAP00010016834.1"/>
    </source>
</evidence>
<dbReference type="PROSITE" id="PS50835">
    <property type="entry name" value="IG_LIKE"/>
    <property type="match status" value="1"/>
</dbReference>
<dbReference type="Pfam" id="PF07686">
    <property type="entry name" value="V-set"/>
    <property type="match status" value="1"/>
</dbReference>
<name>A0A4W6CWP3_LATCA</name>
<evidence type="ECO:0000256" key="6">
    <source>
        <dbReference type="ARBA" id="ARBA00023157"/>
    </source>
</evidence>
<keyword evidence="6" id="KW-1015">Disulfide bond</keyword>
<dbReference type="GeneTree" id="ENSGT01130000278865"/>
<dbReference type="GO" id="GO:0002376">
    <property type="term" value="P:immune system process"/>
    <property type="evidence" value="ECO:0007669"/>
    <property type="project" value="UniProtKB-KW"/>
</dbReference>
<evidence type="ECO:0000256" key="2">
    <source>
        <dbReference type="ARBA" id="ARBA00022475"/>
    </source>
</evidence>
<evidence type="ECO:0000256" key="4">
    <source>
        <dbReference type="ARBA" id="ARBA00022859"/>
    </source>
</evidence>
<dbReference type="InterPro" id="IPR003599">
    <property type="entry name" value="Ig_sub"/>
</dbReference>
<comment type="subcellular location">
    <subcellularLocation>
        <location evidence="1">Cell membrane</location>
    </subcellularLocation>
</comment>
<dbReference type="InParanoid" id="A0A4W6CWP3"/>
<evidence type="ECO:0000256" key="7">
    <source>
        <dbReference type="ARBA" id="ARBA00023180"/>
    </source>
</evidence>
<evidence type="ECO:0000313" key="10">
    <source>
        <dbReference type="Proteomes" id="UP000314980"/>
    </source>
</evidence>
<dbReference type="InterPro" id="IPR007110">
    <property type="entry name" value="Ig-like_dom"/>
</dbReference>
<proteinExistence type="predicted"/>
<keyword evidence="7" id="KW-0325">Glycoprotein</keyword>
<dbReference type="PANTHER" id="PTHR19433">
    <property type="entry name" value="T-CELL RECEPTOR ALPHA CHAIN V REGION-RELATED"/>
    <property type="match status" value="1"/>
</dbReference>
<dbReference type="Ensembl" id="ENSLCAT00010017195.1">
    <property type="protein sequence ID" value="ENSLCAP00010016834.1"/>
    <property type="gene ID" value="ENSLCAG00010008000.1"/>
</dbReference>
<reference evidence="9" key="2">
    <citation type="submission" date="2025-08" db="UniProtKB">
        <authorList>
            <consortium name="Ensembl"/>
        </authorList>
    </citation>
    <scope>IDENTIFICATION</scope>
</reference>
<dbReference type="Gene3D" id="2.60.40.10">
    <property type="entry name" value="Immunoglobulins"/>
    <property type="match status" value="1"/>
</dbReference>
<organism evidence="9 10">
    <name type="scientific">Lates calcarifer</name>
    <name type="common">Barramundi</name>
    <name type="synonym">Holocentrus calcarifer</name>
    <dbReference type="NCBI Taxonomy" id="8187"/>
    <lineage>
        <taxon>Eukaryota</taxon>
        <taxon>Metazoa</taxon>
        <taxon>Chordata</taxon>
        <taxon>Craniata</taxon>
        <taxon>Vertebrata</taxon>
        <taxon>Euteleostomi</taxon>
        <taxon>Actinopterygii</taxon>
        <taxon>Neopterygii</taxon>
        <taxon>Teleostei</taxon>
        <taxon>Neoteleostei</taxon>
        <taxon>Acanthomorphata</taxon>
        <taxon>Carangaria</taxon>
        <taxon>Carangaria incertae sedis</taxon>
        <taxon>Centropomidae</taxon>
        <taxon>Lates</taxon>
    </lineage>
</organism>
<keyword evidence="4" id="KW-0391">Immunity</keyword>
<evidence type="ECO:0000256" key="3">
    <source>
        <dbReference type="ARBA" id="ARBA00022729"/>
    </source>
</evidence>
<keyword evidence="10" id="KW-1185">Reference proteome</keyword>
<dbReference type="SMART" id="SM00409">
    <property type="entry name" value="IG"/>
    <property type="match status" value="1"/>
</dbReference>
<reference evidence="10" key="1">
    <citation type="submission" date="2015-09" db="EMBL/GenBank/DDBJ databases">
        <authorList>
            <person name="Sai Rama Sridatta P."/>
        </authorList>
    </citation>
    <scope>NUCLEOTIDE SEQUENCE [LARGE SCALE GENOMIC DNA]</scope>
</reference>
<evidence type="ECO:0000256" key="1">
    <source>
        <dbReference type="ARBA" id="ARBA00004236"/>
    </source>
</evidence>
<protein>
    <recommendedName>
        <fullName evidence="8">Ig-like domain-containing protein</fullName>
    </recommendedName>
</protein>
<dbReference type="GO" id="GO:0009617">
    <property type="term" value="P:response to bacterium"/>
    <property type="evidence" value="ECO:0007669"/>
    <property type="project" value="TreeGrafter"/>
</dbReference>
<sequence length="115" mass="12924">SVSESETMNAQPGQEVTLQCSNISKHETTTSWFRLVNRTKASCISVMIRSNADFCDGYKTGNFEMRSNISTVYLKIKRVDVSDSGQYFCGFYTSGRITFTEFQYLKVGGKIIAKS</sequence>
<dbReference type="InterPro" id="IPR013783">
    <property type="entry name" value="Ig-like_fold"/>
</dbReference>
<dbReference type="InterPro" id="IPR013106">
    <property type="entry name" value="Ig_V-set"/>
</dbReference>
<evidence type="ECO:0000259" key="8">
    <source>
        <dbReference type="PROSITE" id="PS50835"/>
    </source>
</evidence>